<keyword evidence="3 4" id="KW-0456">Lyase</keyword>
<dbReference type="GO" id="GO:0030570">
    <property type="term" value="F:pectate lyase activity"/>
    <property type="evidence" value="ECO:0007669"/>
    <property type="project" value="InterPro"/>
</dbReference>
<comment type="caution">
    <text evidence="7">The sequence shown here is derived from an EMBL/GenBank/DDBJ whole genome shotgun (WGS) entry which is preliminary data.</text>
</comment>
<feature type="domain" description="Pectate lyase" evidence="6">
    <location>
        <begin position="58"/>
        <end position="272"/>
    </location>
</feature>
<keyword evidence="8" id="KW-1185">Reference proteome</keyword>
<dbReference type="InterPro" id="IPR012334">
    <property type="entry name" value="Pectin_lyas_fold"/>
</dbReference>
<evidence type="ECO:0000256" key="5">
    <source>
        <dbReference type="SAM" id="SignalP"/>
    </source>
</evidence>
<reference evidence="7" key="2">
    <citation type="submission" date="2023-06" db="EMBL/GenBank/DDBJ databases">
        <authorList>
            <consortium name="Lawrence Berkeley National Laboratory"/>
            <person name="Haridas S."/>
            <person name="Hensen N."/>
            <person name="Bonometti L."/>
            <person name="Westerberg I."/>
            <person name="Brannstrom I.O."/>
            <person name="Guillou S."/>
            <person name="Cros-Aarteil S."/>
            <person name="Calhoun S."/>
            <person name="Kuo A."/>
            <person name="Mondo S."/>
            <person name="Pangilinan J."/>
            <person name="Riley R."/>
            <person name="Labutti K."/>
            <person name="Andreopoulos B."/>
            <person name="Lipzen A."/>
            <person name="Chen C."/>
            <person name="Yanf M."/>
            <person name="Daum C."/>
            <person name="Ng V."/>
            <person name="Clum A."/>
            <person name="Steindorff A."/>
            <person name="Ohm R."/>
            <person name="Martin F."/>
            <person name="Silar P."/>
            <person name="Natvig D."/>
            <person name="Lalanne C."/>
            <person name="Gautier V."/>
            <person name="Ament-Velasquez S.L."/>
            <person name="Kruys A."/>
            <person name="Hutchinson M.I."/>
            <person name="Powell A.J."/>
            <person name="Barry K."/>
            <person name="Miller A.N."/>
            <person name="Grigoriev I.V."/>
            <person name="Debuchy R."/>
            <person name="Gladieux P."/>
            <person name="Thoren M.H."/>
            <person name="Johannesson H."/>
        </authorList>
    </citation>
    <scope>NUCLEOTIDE SEQUENCE</scope>
    <source>
        <strain evidence="7">CBS 958.72</strain>
    </source>
</reference>
<keyword evidence="4" id="KW-0119">Carbohydrate metabolism</keyword>
<sequence length="336" mass="35678">MKLPVFSAVLPPLLGLASATLTPTPTTGRAFTKLPPIYNASVSQTDFGRPNSTSGGSYGNVTTTVSTLAQFTAAVRENMTAPAIVVVQGIINGTANVRIASNKTIIGLPGSGFDGVGLYFRKQTNLILRNIISANVTAAYGDGLTIENSTNVWVDHCEFYSAQTSDKDRYDGLIDIVHGSDYVTVSNTYFHDHWKASLIGHSDSNGAQDTGRLHVTYANNYWHSCNSRGPSIRFGTAHIFNSYYVNMSSAINTRMGAQVLAESNAFRDVRSPITSVDSKEAGYAIALDNDLGGRRDAAPAGNLTAASVATHYNYTLLGPAAVAARVPGEAGAILKF</sequence>
<dbReference type="Gene3D" id="2.160.20.10">
    <property type="entry name" value="Single-stranded right-handed beta-helix, Pectin lyase-like"/>
    <property type="match status" value="1"/>
</dbReference>
<dbReference type="EMBL" id="JAULSN010000004">
    <property type="protein sequence ID" value="KAK3374329.1"/>
    <property type="molecule type" value="Genomic_DNA"/>
</dbReference>
<protein>
    <submittedName>
        <fullName evidence="7">Pectate lyase B</fullName>
    </submittedName>
</protein>
<feature type="chain" id="PRO_5042244554" evidence="5">
    <location>
        <begin position="20"/>
        <end position="336"/>
    </location>
</feature>
<evidence type="ECO:0000256" key="1">
    <source>
        <dbReference type="ARBA" id="ARBA00010980"/>
    </source>
</evidence>
<dbReference type="InterPro" id="IPR045032">
    <property type="entry name" value="PEL"/>
</dbReference>
<keyword evidence="4" id="KW-0964">Secreted</keyword>
<reference evidence="7" key="1">
    <citation type="journal article" date="2023" name="Mol. Phylogenet. Evol.">
        <title>Genome-scale phylogeny and comparative genomics of the fungal order Sordariales.</title>
        <authorList>
            <person name="Hensen N."/>
            <person name="Bonometti L."/>
            <person name="Westerberg I."/>
            <person name="Brannstrom I.O."/>
            <person name="Guillou S."/>
            <person name="Cros-Aarteil S."/>
            <person name="Calhoun S."/>
            <person name="Haridas S."/>
            <person name="Kuo A."/>
            <person name="Mondo S."/>
            <person name="Pangilinan J."/>
            <person name="Riley R."/>
            <person name="LaButti K."/>
            <person name="Andreopoulos B."/>
            <person name="Lipzen A."/>
            <person name="Chen C."/>
            <person name="Yan M."/>
            <person name="Daum C."/>
            <person name="Ng V."/>
            <person name="Clum A."/>
            <person name="Steindorff A."/>
            <person name="Ohm R.A."/>
            <person name="Martin F."/>
            <person name="Silar P."/>
            <person name="Natvig D.O."/>
            <person name="Lalanne C."/>
            <person name="Gautier V."/>
            <person name="Ament-Velasquez S.L."/>
            <person name="Kruys A."/>
            <person name="Hutchinson M.I."/>
            <person name="Powell A.J."/>
            <person name="Barry K."/>
            <person name="Miller A.N."/>
            <person name="Grigoriev I.V."/>
            <person name="Debuchy R."/>
            <person name="Gladieux P."/>
            <person name="Hiltunen Thoren M."/>
            <person name="Johannesson H."/>
        </authorList>
    </citation>
    <scope>NUCLEOTIDE SEQUENCE</scope>
    <source>
        <strain evidence="7">CBS 958.72</strain>
    </source>
</reference>
<dbReference type="AlphaFoldDB" id="A0AAE0KD62"/>
<dbReference type="GO" id="GO:0000272">
    <property type="term" value="P:polysaccharide catabolic process"/>
    <property type="evidence" value="ECO:0007669"/>
    <property type="project" value="UniProtKB-KW"/>
</dbReference>
<dbReference type="Pfam" id="PF00544">
    <property type="entry name" value="Pectate_lyase_4"/>
    <property type="match status" value="1"/>
</dbReference>
<dbReference type="SMART" id="SM00656">
    <property type="entry name" value="Amb_all"/>
    <property type="match status" value="1"/>
</dbReference>
<proteinExistence type="inferred from homology"/>
<dbReference type="PANTHER" id="PTHR31683">
    <property type="entry name" value="PECTATE LYASE 18-RELATED"/>
    <property type="match status" value="1"/>
</dbReference>
<dbReference type="InterPro" id="IPR011050">
    <property type="entry name" value="Pectin_lyase_fold/virulence"/>
</dbReference>
<evidence type="ECO:0000256" key="4">
    <source>
        <dbReference type="RuleBase" id="RU361173"/>
    </source>
</evidence>
<evidence type="ECO:0000256" key="2">
    <source>
        <dbReference type="ARBA" id="ARBA00022729"/>
    </source>
</evidence>
<dbReference type="GO" id="GO:0005576">
    <property type="term" value="C:extracellular region"/>
    <property type="evidence" value="ECO:0007669"/>
    <property type="project" value="UniProtKB-SubCell"/>
</dbReference>
<name>A0AAE0KD62_9PEZI</name>
<keyword evidence="4" id="KW-0624">Polysaccharide degradation</keyword>
<evidence type="ECO:0000256" key="3">
    <source>
        <dbReference type="ARBA" id="ARBA00023239"/>
    </source>
</evidence>
<evidence type="ECO:0000313" key="7">
    <source>
        <dbReference type="EMBL" id="KAK3374329.1"/>
    </source>
</evidence>
<dbReference type="InterPro" id="IPR002022">
    <property type="entry name" value="Pec_lyase"/>
</dbReference>
<comment type="subcellular location">
    <subcellularLocation>
        <location evidence="4">Secreted</location>
    </subcellularLocation>
</comment>
<gene>
    <name evidence="7" type="ORF">B0T24DRAFT_649905</name>
</gene>
<feature type="signal peptide" evidence="5">
    <location>
        <begin position="1"/>
        <end position="19"/>
    </location>
</feature>
<organism evidence="7 8">
    <name type="scientific">Lasiosphaeria ovina</name>
    <dbReference type="NCBI Taxonomy" id="92902"/>
    <lineage>
        <taxon>Eukaryota</taxon>
        <taxon>Fungi</taxon>
        <taxon>Dikarya</taxon>
        <taxon>Ascomycota</taxon>
        <taxon>Pezizomycotina</taxon>
        <taxon>Sordariomycetes</taxon>
        <taxon>Sordariomycetidae</taxon>
        <taxon>Sordariales</taxon>
        <taxon>Lasiosphaeriaceae</taxon>
        <taxon>Lasiosphaeria</taxon>
    </lineage>
</organism>
<evidence type="ECO:0000259" key="6">
    <source>
        <dbReference type="SMART" id="SM00656"/>
    </source>
</evidence>
<comment type="similarity">
    <text evidence="1 4">Belongs to the polysaccharide lyase 1 family.</text>
</comment>
<dbReference type="SUPFAM" id="SSF51126">
    <property type="entry name" value="Pectin lyase-like"/>
    <property type="match status" value="1"/>
</dbReference>
<keyword evidence="2 5" id="KW-0732">Signal</keyword>
<evidence type="ECO:0000313" key="8">
    <source>
        <dbReference type="Proteomes" id="UP001287356"/>
    </source>
</evidence>
<accession>A0AAE0KD62</accession>
<dbReference type="PANTHER" id="PTHR31683:SF18">
    <property type="entry name" value="PECTATE LYASE 21-RELATED"/>
    <property type="match status" value="1"/>
</dbReference>
<dbReference type="Proteomes" id="UP001287356">
    <property type="component" value="Unassembled WGS sequence"/>
</dbReference>